<dbReference type="SMART" id="SM00479">
    <property type="entry name" value="EXOIII"/>
    <property type="match status" value="1"/>
</dbReference>
<dbReference type="InterPro" id="IPR013520">
    <property type="entry name" value="Ribonucl_H"/>
</dbReference>
<feature type="compositionally biased region" description="Basic and acidic residues" evidence="10">
    <location>
        <begin position="76"/>
        <end position="92"/>
    </location>
</feature>
<evidence type="ECO:0000256" key="7">
    <source>
        <dbReference type="ARBA" id="ARBA00022839"/>
    </source>
</evidence>
<feature type="compositionally biased region" description="Polar residues" evidence="10">
    <location>
        <begin position="573"/>
        <end position="585"/>
    </location>
</feature>
<dbReference type="SUPFAM" id="SSF53098">
    <property type="entry name" value="Ribonuclease H-like"/>
    <property type="match status" value="1"/>
</dbReference>
<dbReference type="AlphaFoldDB" id="A0A2B7Y6U5"/>
<feature type="compositionally biased region" description="Basic residues" evidence="10">
    <location>
        <begin position="167"/>
        <end position="177"/>
    </location>
</feature>
<dbReference type="GO" id="GO:0004527">
    <property type="term" value="F:exonuclease activity"/>
    <property type="evidence" value="ECO:0007669"/>
    <property type="project" value="UniProtKB-KW"/>
</dbReference>
<evidence type="ECO:0000256" key="5">
    <source>
        <dbReference type="ARBA" id="ARBA00022801"/>
    </source>
</evidence>
<comment type="caution">
    <text evidence="12">The sequence shown here is derived from an EMBL/GenBank/DDBJ whole genome shotgun (WGS) entry which is preliminary data.</text>
</comment>
<sequence>MSPPSAQPKSSPAEETAAQQASALPSSAKGKKDRRQPWRVMREAKQLELAEKTSHSKNSSQQEAQTASPQAARQSLRSEEDFSSRSEHREKAAGYVYLRGLGMERLNKEYPPLIPSRATVPPGQTGESSQARYVQVVEIPSVQAVASRQEPIPHPAQQQKNQGKGKMSGKKPWRRKRYEPLSLSEVSAVGMHPEQPEQQSSSEIVVSLMDRTTISGQGRGHSSIIKPTPEYISSLQALVCSPEKLRKNGYVLNLLSEKDLERKKKCGGCGKSMAKYLDNKKPKNGESKGCSEKPGHSPSKDNNLSQKKEMDEQNQKEQKDGDKSEPKQVPLRCRFHPGRPLGNRGNKFWSCCNKRIDADPCGGAEHHRGRHYRPGDIERLWKYHFTPPARAGSSEIRAAVAIDCEMGQAASGDSELIRLTLIDYFSSEILIDSLVYPRVPMEHYRTRFSGVTRRDMEAARIAGTCFLGRDDARKALWKYVGPNTVVVGHSASNDLDSLRWIHPTVIDTYIVESAIQKEIEKQIKKEEEKEKRAQAKAERNGLIASKGLFSDINRDGQNNEQSKPEVGTEASKGLSNPDTPASNPGTKDKQLEELLKKWNTASGGLSLKMLARERLGREIQTAGNKGHDSLEDALATRDLVHWHVVNRREQLM</sequence>
<keyword evidence="5" id="KW-0378">Hydrolase</keyword>
<feature type="compositionally biased region" description="Basic and acidic residues" evidence="10">
    <location>
        <begin position="306"/>
        <end position="326"/>
    </location>
</feature>
<dbReference type="InterPro" id="IPR036397">
    <property type="entry name" value="RNaseH_sf"/>
</dbReference>
<feature type="region of interest" description="Disordered" evidence="10">
    <location>
        <begin position="548"/>
        <end position="587"/>
    </location>
</feature>
<feature type="region of interest" description="Disordered" evidence="10">
    <location>
        <begin position="145"/>
        <end position="177"/>
    </location>
</feature>
<dbReference type="GO" id="GO:0005634">
    <property type="term" value="C:nucleus"/>
    <property type="evidence" value="ECO:0007669"/>
    <property type="project" value="TreeGrafter"/>
</dbReference>
<evidence type="ECO:0000256" key="4">
    <source>
        <dbReference type="ARBA" id="ARBA00022737"/>
    </source>
</evidence>
<evidence type="ECO:0000256" key="9">
    <source>
        <dbReference type="SAM" id="Coils"/>
    </source>
</evidence>
<comment type="function">
    <text evidence="8">Exoribonuclease involved in ribosome biosynthesis. Involved in the processing of ITS1, the internal transcribed spacer localized between the 18S and 5.8S rRNAs.</text>
</comment>
<keyword evidence="4" id="KW-0677">Repeat</keyword>
<evidence type="ECO:0000313" key="13">
    <source>
        <dbReference type="Proteomes" id="UP000223968"/>
    </source>
</evidence>
<evidence type="ECO:0000256" key="8">
    <source>
        <dbReference type="ARBA" id="ARBA00025599"/>
    </source>
</evidence>
<dbReference type="Proteomes" id="UP000223968">
    <property type="component" value="Unassembled WGS sequence"/>
</dbReference>
<evidence type="ECO:0000256" key="2">
    <source>
        <dbReference type="ARBA" id="ARBA00022722"/>
    </source>
</evidence>
<keyword evidence="13" id="KW-1185">Reference proteome</keyword>
<reference evidence="12 13" key="1">
    <citation type="submission" date="2017-10" db="EMBL/GenBank/DDBJ databases">
        <title>Comparative genomics in systemic dimorphic fungi from Ajellomycetaceae.</title>
        <authorList>
            <person name="Munoz J.F."/>
            <person name="Mcewen J.G."/>
            <person name="Clay O.K."/>
            <person name="Cuomo C.A."/>
        </authorList>
    </citation>
    <scope>NUCLEOTIDE SEQUENCE [LARGE SCALE GENOMIC DNA]</scope>
    <source>
        <strain evidence="12 13">UAMH5409</strain>
    </source>
</reference>
<keyword evidence="2" id="KW-0540">Nuclease</keyword>
<evidence type="ECO:0000259" key="11">
    <source>
        <dbReference type="SMART" id="SM00479"/>
    </source>
</evidence>
<feature type="region of interest" description="Disordered" evidence="10">
    <location>
        <begin position="271"/>
        <end position="338"/>
    </location>
</feature>
<proteinExistence type="predicted"/>
<dbReference type="GO" id="GO:0000027">
    <property type="term" value="P:ribosomal large subunit assembly"/>
    <property type="evidence" value="ECO:0007669"/>
    <property type="project" value="TreeGrafter"/>
</dbReference>
<evidence type="ECO:0000313" key="12">
    <source>
        <dbReference type="EMBL" id="PGH16602.1"/>
    </source>
</evidence>
<dbReference type="PANTHER" id="PTHR12801:SF45">
    <property type="entry name" value="RNA EXONUCLEASE 4"/>
    <property type="match status" value="1"/>
</dbReference>
<protein>
    <recommendedName>
        <fullName evidence="11">Exonuclease domain-containing protein</fullName>
    </recommendedName>
</protein>
<evidence type="ECO:0000256" key="3">
    <source>
        <dbReference type="ARBA" id="ARBA00022723"/>
    </source>
</evidence>
<feature type="region of interest" description="Disordered" evidence="10">
    <location>
        <begin position="1"/>
        <end position="92"/>
    </location>
</feature>
<dbReference type="STRING" id="1447875.A0A2B7Y6U5"/>
<keyword evidence="6" id="KW-0862">Zinc</keyword>
<dbReference type="GO" id="GO:0006364">
    <property type="term" value="P:rRNA processing"/>
    <property type="evidence" value="ECO:0007669"/>
    <property type="project" value="UniProtKB-KW"/>
</dbReference>
<dbReference type="EMBL" id="PDNB01000016">
    <property type="protein sequence ID" value="PGH16602.1"/>
    <property type="molecule type" value="Genomic_DNA"/>
</dbReference>
<feature type="compositionally biased region" description="Low complexity" evidence="10">
    <location>
        <begin position="7"/>
        <end position="28"/>
    </location>
</feature>
<accession>A0A2B7Y6U5</accession>
<evidence type="ECO:0000256" key="10">
    <source>
        <dbReference type="SAM" id="MobiDB-lite"/>
    </source>
</evidence>
<keyword evidence="9" id="KW-0175">Coiled coil</keyword>
<dbReference type="OrthoDB" id="16516at2759"/>
<dbReference type="PANTHER" id="PTHR12801">
    <property type="entry name" value="RNA EXONUCLEASE REXO1 / RECO3 FAMILY MEMBER-RELATED"/>
    <property type="match status" value="1"/>
</dbReference>
<evidence type="ECO:0000256" key="6">
    <source>
        <dbReference type="ARBA" id="ARBA00022833"/>
    </source>
</evidence>
<dbReference type="InterPro" id="IPR012337">
    <property type="entry name" value="RNaseH-like_sf"/>
</dbReference>
<keyword evidence="3" id="KW-0479">Metal-binding</keyword>
<name>A0A2B7Y6U5_9EURO</name>
<dbReference type="CDD" id="cd06137">
    <property type="entry name" value="DEDDh_RNase"/>
    <property type="match status" value="1"/>
</dbReference>
<keyword evidence="7" id="KW-0269">Exonuclease</keyword>
<feature type="coiled-coil region" evidence="9">
    <location>
        <begin position="516"/>
        <end position="545"/>
    </location>
</feature>
<feature type="compositionally biased region" description="Basic and acidic residues" evidence="10">
    <location>
        <begin position="277"/>
        <end position="299"/>
    </location>
</feature>
<gene>
    <name evidence="12" type="ORF">AJ79_01708</name>
</gene>
<feature type="compositionally biased region" description="Polar residues" evidence="10">
    <location>
        <begin position="56"/>
        <end position="75"/>
    </location>
</feature>
<dbReference type="InterPro" id="IPR047021">
    <property type="entry name" value="REXO1/3/4-like"/>
</dbReference>
<feature type="compositionally biased region" description="Basic and acidic residues" evidence="10">
    <location>
        <begin position="40"/>
        <end position="54"/>
    </location>
</feature>
<dbReference type="InterPro" id="IPR007051">
    <property type="entry name" value="CHORD_dom"/>
</dbReference>
<evidence type="ECO:0000256" key="1">
    <source>
        <dbReference type="ARBA" id="ARBA00022552"/>
    </source>
</evidence>
<dbReference type="GO" id="GO:0046872">
    <property type="term" value="F:metal ion binding"/>
    <property type="evidence" value="ECO:0007669"/>
    <property type="project" value="UniProtKB-KW"/>
</dbReference>
<dbReference type="Gene3D" id="3.30.420.10">
    <property type="entry name" value="Ribonuclease H-like superfamily/Ribonuclease H"/>
    <property type="match status" value="1"/>
</dbReference>
<keyword evidence="1" id="KW-0698">rRNA processing</keyword>
<dbReference type="Pfam" id="PF04968">
    <property type="entry name" value="CHORD"/>
    <property type="match status" value="1"/>
</dbReference>
<dbReference type="GO" id="GO:0003676">
    <property type="term" value="F:nucleic acid binding"/>
    <property type="evidence" value="ECO:0007669"/>
    <property type="project" value="InterPro"/>
</dbReference>
<organism evidence="12 13">
    <name type="scientific">Helicocarpus griseus UAMH5409</name>
    <dbReference type="NCBI Taxonomy" id="1447875"/>
    <lineage>
        <taxon>Eukaryota</taxon>
        <taxon>Fungi</taxon>
        <taxon>Dikarya</taxon>
        <taxon>Ascomycota</taxon>
        <taxon>Pezizomycotina</taxon>
        <taxon>Eurotiomycetes</taxon>
        <taxon>Eurotiomycetidae</taxon>
        <taxon>Onygenales</taxon>
        <taxon>Ajellomycetaceae</taxon>
        <taxon>Helicocarpus</taxon>
    </lineage>
</organism>
<feature type="domain" description="Exonuclease" evidence="11">
    <location>
        <begin position="398"/>
        <end position="649"/>
    </location>
</feature>